<dbReference type="InterPro" id="IPR009075">
    <property type="entry name" value="AcylCo_DH/oxidase_C"/>
</dbReference>
<dbReference type="SUPFAM" id="SSF56645">
    <property type="entry name" value="Acyl-CoA dehydrogenase NM domain-like"/>
    <property type="match status" value="1"/>
</dbReference>
<reference evidence="8 9" key="1">
    <citation type="submission" date="2019-07" db="EMBL/GenBank/DDBJ databases">
        <title>New species of Amycolatopsis and Streptomyces.</title>
        <authorList>
            <person name="Duangmal K."/>
            <person name="Teo W.F.A."/>
            <person name="Lipun K."/>
        </authorList>
    </citation>
    <scope>NUCLEOTIDE SEQUENCE [LARGE SCALE GENOMIC DNA]</scope>
    <source>
        <strain evidence="8 9">JCM 30562</strain>
    </source>
</reference>
<dbReference type="Pfam" id="PF00441">
    <property type="entry name" value="Acyl-CoA_dh_1"/>
    <property type="match status" value="1"/>
</dbReference>
<dbReference type="PANTHER" id="PTHR43884">
    <property type="entry name" value="ACYL-COA DEHYDROGENASE"/>
    <property type="match status" value="1"/>
</dbReference>
<feature type="domain" description="Acyl-CoA dehydrogenase/oxidase N-terminal" evidence="7">
    <location>
        <begin position="9"/>
        <end position="85"/>
    </location>
</feature>
<keyword evidence="9" id="KW-1185">Reference proteome</keyword>
<keyword evidence="5" id="KW-0560">Oxidoreductase</keyword>
<comment type="similarity">
    <text evidence="2">Belongs to the acyl-CoA dehydrogenase family.</text>
</comment>
<dbReference type="Proteomes" id="UP000318578">
    <property type="component" value="Unassembled WGS sequence"/>
</dbReference>
<name>A0A557ZZL2_9PSEU</name>
<keyword evidence="3" id="KW-0285">Flavoprotein</keyword>
<dbReference type="Gene3D" id="2.40.110.10">
    <property type="entry name" value="Butyryl-CoA Dehydrogenase, subunit A, domain 2"/>
    <property type="match status" value="1"/>
</dbReference>
<evidence type="ECO:0000256" key="4">
    <source>
        <dbReference type="ARBA" id="ARBA00022827"/>
    </source>
</evidence>
<dbReference type="Gene3D" id="1.20.140.10">
    <property type="entry name" value="Butyryl-CoA Dehydrogenase, subunit A, domain 3"/>
    <property type="match status" value="1"/>
</dbReference>
<protein>
    <submittedName>
        <fullName evidence="8">Acyl-CoA dehydrogenase</fullName>
    </submittedName>
</protein>
<dbReference type="InterPro" id="IPR037069">
    <property type="entry name" value="AcylCoA_DH/ox_N_sf"/>
</dbReference>
<dbReference type="OrthoDB" id="8677713at2"/>
<dbReference type="SUPFAM" id="SSF47203">
    <property type="entry name" value="Acyl-CoA dehydrogenase C-terminal domain-like"/>
    <property type="match status" value="1"/>
</dbReference>
<dbReference type="CDD" id="cd00567">
    <property type="entry name" value="ACAD"/>
    <property type="match status" value="1"/>
</dbReference>
<dbReference type="GO" id="GO:0003995">
    <property type="term" value="F:acyl-CoA dehydrogenase activity"/>
    <property type="evidence" value="ECO:0007669"/>
    <property type="project" value="TreeGrafter"/>
</dbReference>
<evidence type="ECO:0000259" key="7">
    <source>
        <dbReference type="Pfam" id="PF02771"/>
    </source>
</evidence>
<dbReference type="AlphaFoldDB" id="A0A557ZZL2"/>
<evidence type="ECO:0000259" key="6">
    <source>
        <dbReference type="Pfam" id="PF00441"/>
    </source>
</evidence>
<proteinExistence type="inferred from homology"/>
<dbReference type="EMBL" id="VJZA01000079">
    <property type="protein sequence ID" value="TVT17437.1"/>
    <property type="molecule type" value="Genomic_DNA"/>
</dbReference>
<evidence type="ECO:0000313" key="9">
    <source>
        <dbReference type="Proteomes" id="UP000318578"/>
    </source>
</evidence>
<dbReference type="GO" id="GO:0050660">
    <property type="term" value="F:flavin adenine dinucleotide binding"/>
    <property type="evidence" value="ECO:0007669"/>
    <property type="project" value="InterPro"/>
</dbReference>
<comment type="cofactor">
    <cofactor evidence="1">
        <name>FAD</name>
        <dbReference type="ChEBI" id="CHEBI:57692"/>
    </cofactor>
</comment>
<dbReference type="PANTHER" id="PTHR43884:SF20">
    <property type="entry name" value="ACYL-COA DEHYDROGENASE FADE28"/>
    <property type="match status" value="1"/>
</dbReference>
<dbReference type="InterPro" id="IPR013786">
    <property type="entry name" value="AcylCoA_DH/ox_N"/>
</dbReference>
<organism evidence="8 9">
    <name type="scientific">Amycolatopsis acidiphila</name>
    <dbReference type="NCBI Taxonomy" id="715473"/>
    <lineage>
        <taxon>Bacteria</taxon>
        <taxon>Bacillati</taxon>
        <taxon>Actinomycetota</taxon>
        <taxon>Actinomycetes</taxon>
        <taxon>Pseudonocardiales</taxon>
        <taxon>Pseudonocardiaceae</taxon>
        <taxon>Amycolatopsis</taxon>
    </lineage>
</organism>
<keyword evidence="4" id="KW-0274">FAD</keyword>
<evidence type="ECO:0000313" key="8">
    <source>
        <dbReference type="EMBL" id="TVT17437.1"/>
    </source>
</evidence>
<feature type="domain" description="Acyl-CoA dehydrogenase/oxidase C-terminal" evidence="6">
    <location>
        <begin position="191"/>
        <end position="335"/>
    </location>
</feature>
<dbReference type="InterPro" id="IPR046373">
    <property type="entry name" value="Acyl-CoA_Oxase/DH_mid-dom_sf"/>
</dbReference>
<accession>A0A557ZZL2</accession>
<dbReference type="InterPro" id="IPR009100">
    <property type="entry name" value="AcylCoA_DH/oxidase_NM_dom_sf"/>
</dbReference>
<evidence type="ECO:0000256" key="3">
    <source>
        <dbReference type="ARBA" id="ARBA00022630"/>
    </source>
</evidence>
<evidence type="ECO:0000256" key="5">
    <source>
        <dbReference type="ARBA" id="ARBA00023002"/>
    </source>
</evidence>
<dbReference type="RefSeq" id="WP_144643578.1">
    <property type="nucleotide sequence ID" value="NZ_BNAX01000001.1"/>
</dbReference>
<gene>
    <name evidence="8" type="ORF">FNH06_31515</name>
</gene>
<dbReference type="Gene3D" id="1.10.540.10">
    <property type="entry name" value="Acyl-CoA dehydrogenase/oxidase, N-terminal domain"/>
    <property type="match status" value="1"/>
</dbReference>
<sequence>MSGDLALGEDQRDLAAMALAFADEHTDPAAVLAGADPLWTDKQLAAAGDLGLTGLLTEDGGGTHTDLAVVVEQLGRTGCALPIAPVALAAGLAESAGLRPAGLCVPAVAERGAPDITAEPAGDSLRLSGRAEFVLAGAEADQVLVLAHTAESSVVAVVDTKADGVTVTPRSILDISRRFAAVALESAVAVGWAEADTTTTREAAAVHLMADAVGAASRLLELTLEHVRTREQFGRAVGSFQAVKHHCANMAVDLELSRGAVLAAMRALDDEDPVARAFAVSSAGSFAGEACSRLAGLALQLHGGMGFTWEQPVHVFLRRIKTDELLGGTPRWHRARLLELTGANR</sequence>
<dbReference type="InterPro" id="IPR036250">
    <property type="entry name" value="AcylCo_DH-like_C"/>
</dbReference>
<dbReference type="Pfam" id="PF02771">
    <property type="entry name" value="Acyl-CoA_dh_N"/>
    <property type="match status" value="1"/>
</dbReference>
<comment type="caution">
    <text evidence="8">The sequence shown here is derived from an EMBL/GenBank/DDBJ whole genome shotgun (WGS) entry which is preliminary data.</text>
</comment>
<evidence type="ECO:0000256" key="2">
    <source>
        <dbReference type="ARBA" id="ARBA00009347"/>
    </source>
</evidence>
<evidence type="ECO:0000256" key="1">
    <source>
        <dbReference type="ARBA" id="ARBA00001974"/>
    </source>
</evidence>